<reference evidence="5" key="1">
    <citation type="submission" date="2025-08" db="UniProtKB">
        <authorList>
            <consortium name="Ensembl"/>
        </authorList>
    </citation>
    <scope>IDENTIFICATION</scope>
</reference>
<dbReference type="FunFam" id="3.40.50.300:FF:000422">
    <property type="entry name" value="Guanylate-binding protein 1"/>
    <property type="match status" value="1"/>
</dbReference>
<dbReference type="AlphaFoldDB" id="A0A8C6G632"/>
<reference evidence="5" key="2">
    <citation type="submission" date="2025-09" db="UniProtKB">
        <authorList>
            <consortium name="Ensembl"/>
        </authorList>
    </citation>
    <scope>IDENTIFICATION</scope>
</reference>
<dbReference type="GO" id="GO:0005525">
    <property type="term" value="F:GTP binding"/>
    <property type="evidence" value="ECO:0007669"/>
    <property type="project" value="UniProtKB-KW"/>
</dbReference>
<evidence type="ECO:0000313" key="5">
    <source>
        <dbReference type="Ensembl" id="ENSMSIP00000001083.1"/>
    </source>
</evidence>
<protein>
    <recommendedName>
        <fullName evidence="4">GB1/RHD3-type G domain-containing protein</fullName>
    </recommendedName>
</protein>
<evidence type="ECO:0000256" key="1">
    <source>
        <dbReference type="ARBA" id="ARBA00022741"/>
    </source>
</evidence>
<proteinExistence type="inferred from homology"/>
<dbReference type="Pfam" id="PF02263">
    <property type="entry name" value="GBP"/>
    <property type="match status" value="1"/>
</dbReference>
<dbReference type="GO" id="GO:0003924">
    <property type="term" value="F:GTPase activity"/>
    <property type="evidence" value="ECO:0007669"/>
    <property type="project" value="InterPro"/>
</dbReference>
<evidence type="ECO:0000256" key="2">
    <source>
        <dbReference type="ARBA" id="ARBA00023134"/>
    </source>
</evidence>
<keyword evidence="6" id="KW-1185">Reference proteome</keyword>
<dbReference type="Ensembl" id="ENSMSIT00000001411.1">
    <property type="protein sequence ID" value="ENSMSIP00000001083.1"/>
    <property type="gene ID" value="ENSMSIG00000001072.1"/>
</dbReference>
<keyword evidence="1" id="KW-0547">Nucleotide-binding</keyword>
<evidence type="ECO:0000256" key="3">
    <source>
        <dbReference type="PROSITE-ProRule" id="PRU01052"/>
    </source>
</evidence>
<evidence type="ECO:0000313" key="6">
    <source>
        <dbReference type="Proteomes" id="UP000694415"/>
    </source>
</evidence>
<dbReference type="InterPro" id="IPR027417">
    <property type="entry name" value="P-loop_NTPase"/>
</dbReference>
<dbReference type="PROSITE" id="PS51715">
    <property type="entry name" value="G_GB1_RHD3"/>
    <property type="match status" value="1"/>
</dbReference>
<dbReference type="GeneTree" id="ENSGT00940000162297"/>
<keyword evidence="2" id="KW-0342">GTP-binding</keyword>
<feature type="domain" description="GB1/RHD3-type G" evidence="4">
    <location>
        <begin position="35"/>
        <end position="276"/>
    </location>
</feature>
<comment type="similarity">
    <text evidence="3">Belongs to the TRAFAC class dynamin-like GTPase superfamily. GB1/RHD3 GTPase family.</text>
</comment>
<accession>A0A8C6G632</accession>
<dbReference type="Gene3D" id="3.40.50.300">
    <property type="entry name" value="P-loop containing nucleotide triphosphate hydrolases"/>
    <property type="match status" value="1"/>
</dbReference>
<dbReference type="SUPFAM" id="SSF52540">
    <property type="entry name" value="P-loop containing nucleoside triphosphate hydrolases"/>
    <property type="match status" value="1"/>
</dbReference>
<dbReference type="InterPro" id="IPR015894">
    <property type="entry name" value="Guanylate-bd_N"/>
</dbReference>
<dbReference type="CDD" id="cd01851">
    <property type="entry name" value="GBP"/>
    <property type="match status" value="1"/>
</dbReference>
<name>A0A8C6G632_MUSSI</name>
<organism evidence="5 6">
    <name type="scientific">Mus spicilegus</name>
    <name type="common">Mound-building mouse</name>
    <dbReference type="NCBI Taxonomy" id="10103"/>
    <lineage>
        <taxon>Eukaryota</taxon>
        <taxon>Metazoa</taxon>
        <taxon>Chordata</taxon>
        <taxon>Craniata</taxon>
        <taxon>Vertebrata</taxon>
        <taxon>Euteleostomi</taxon>
        <taxon>Mammalia</taxon>
        <taxon>Eutheria</taxon>
        <taxon>Euarchontoglires</taxon>
        <taxon>Glires</taxon>
        <taxon>Rodentia</taxon>
        <taxon>Myomorpha</taxon>
        <taxon>Muroidea</taxon>
        <taxon>Muridae</taxon>
        <taxon>Murinae</taxon>
        <taxon>Mus</taxon>
        <taxon>Mus</taxon>
    </lineage>
</organism>
<dbReference type="Proteomes" id="UP000694415">
    <property type="component" value="Unplaced"/>
</dbReference>
<dbReference type="PANTHER" id="PTHR10751">
    <property type="entry name" value="GUANYLATE BINDING PROTEIN"/>
    <property type="match status" value="1"/>
</dbReference>
<dbReference type="InterPro" id="IPR030386">
    <property type="entry name" value="G_GB1_RHD3_dom"/>
</dbReference>
<evidence type="ECO:0000259" key="4">
    <source>
        <dbReference type="PROSITE" id="PS51715"/>
    </source>
</evidence>
<sequence>MASEIHMKGPVCLIKNSGEQLEVYQEALEILSAIQNPVVVVAIVGFYHTGKSYLMNKLAGKQKGFSLGSTVQSHTKGIWMWCMPHPQKPEHTLVLLDTEGLKDMQKGDNQNDCWIFALAVLLSSTFIYNSIGTINQQAMDQLHYLTEQTDLIKSKSSPDQSDVDNSANFVDFFPVFVWTLRDFSLDLEINGISITPDEYLETSLALRKGTDENTKKFNMPRLCIRKFFPKRKCFIFDRPGNRRQLSKLESIQEDQLNKEFLEQVAEFTSYIFNYSGVKTLSGGITVNGPRKSSLYLLSSLLLIVGY</sequence>